<evidence type="ECO:0000256" key="1">
    <source>
        <dbReference type="SAM" id="MobiDB-lite"/>
    </source>
</evidence>
<proteinExistence type="predicted"/>
<dbReference type="EMBL" id="JBBWRZ010000004">
    <property type="protein sequence ID" value="KAK8238236.1"/>
    <property type="molecule type" value="Genomic_DNA"/>
</dbReference>
<feature type="compositionally biased region" description="Basic and acidic residues" evidence="1">
    <location>
        <begin position="260"/>
        <end position="269"/>
    </location>
</feature>
<evidence type="ECO:0000313" key="3">
    <source>
        <dbReference type="EMBL" id="KAK8238236.1"/>
    </source>
</evidence>
<comment type="caution">
    <text evidence="3">The sequence shown here is derived from an EMBL/GenBank/DDBJ whole genome shotgun (WGS) entry which is preliminary data.</text>
</comment>
<feature type="compositionally biased region" description="Basic residues" evidence="1">
    <location>
        <begin position="242"/>
        <end position="255"/>
    </location>
</feature>
<feature type="compositionally biased region" description="Low complexity" evidence="1">
    <location>
        <begin position="181"/>
        <end position="223"/>
    </location>
</feature>
<gene>
    <name evidence="3" type="ORF">HDK90DRAFT_219046</name>
</gene>
<evidence type="ECO:0000313" key="4">
    <source>
        <dbReference type="Proteomes" id="UP001492380"/>
    </source>
</evidence>
<feature type="signal peptide" evidence="2">
    <location>
        <begin position="1"/>
        <end position="17"/>
    </location>
</feature>
<feature type="region of interest" description="Disordered" evidence="1">
    <location>
        <begin position="170"/>
        <end position="270"/>
    </location>
</feature>
<reference evidence="3 4" key="1">
    <citation type="submission" date="2024-04" db="EMBL/GenBank/DDBJ databases">
        <title>Phyllosticta paracitricarpa is synonymous to the EU quarantine fungus P. citricarpa based on phylogenomic analyses.</title>
        <authorList>
            <consortium name="Lawrence Berkeley National Laboratory"/>
            <person name="Van Ingen-Buijs V.A."/>
            <person name="Van Westerhoven A.C."/>
            <person name="Haridas S."/>
            <person name="Skiadas P."/>
            <person name="Martin F."/>
            <person name="Groenewald J.Z."/>
            <person name="Crous P.W."/>
            <person name="Seidl M.F."/>
        </authorList>
    </citation>
    <scope>NUCLEOTIDE SEQUENCE [LARGE SCALE GENOMIC DNA]</scope>
    <source>
        <strain evidence="3 4">CBS 123374</strain>
    </source>
</reference>
<organism evidence="3 4">
    <name type="scientific">Phyllosticta capitalensis</name>
    <dbReference type="NCBI Taxonomy" id="121624"/>
    <lineage>
        <taxon>Eukaryota</taxon>
        <taxon>Fungi</taxon>
        <taxon>Dikarya</taxon>
        <taxon>Ascomycota</taxon>
        <taxon>Pezizomycotina</taxon>
        <taxon>Dothideomycetes</taxon>
        <taxon>Dothideomycetes incertae sedis</taxon>
        <taxon>Botryosphaeriales</taxon>
        <taxon>Phyllostictaceae</taxon>
        <taxon>Phyllosticta</taxon>
    </lineage>
</organism>
<keyword evidence="4" id="KW-1185">Reference proteome</keyword>
<accession>A0ABR1YTD8</accession>
<protein>
    <submittedName>
        <fullName evidence="3">Uncharacterized protein</fullName>
    </submittedName>
</protein>
<name>A0ABR1YTD8_9PEZI</name>
<evidence type="ECO:0000256" key="2">
    <source>
        <dbReference type="SAM" id="SignalP"/>
    </source>
</evidence>
<feature type="chain" id="PRO_5046853191" evidence="2">
    <location>
        <begin position="18"/>
        <end position="289"/>
    </location>
</feature>
<sequence>MKLFNVVLFAATAAAAAIPMPLNEADVEILRARGVSEADIAHALHPSPANPVASLLRRNIDADGEVQPSHYLSPHPHITRRWEGAGDMSAVEHDSSLTPAHKEHKIAIFHFMDNLMSGHLSGIAAGTGGTALRKRDAEVDEEKRSYVGGGSQANKFSSFGFMNGGMPRIMSWRGGRKGHGANSANVNSNANANNNNKALSTTTTSSSSANANANSAVKANSNAIKVTRAEEELTRPESPRSEKRHYKHHGSHHQTQHQQQSDDEHDGRRAYGGGAAVARVLPGWVRIWR</sequence>
<keyword evidence="2" id="KW-0732">Signal</keyword>
<feature type="compositionally biased region" description="Basic and acidic residues" evidence="1">
    <location>
        <begin position="227"/>
        <end position="241"/>
    </location>
</feature>
<dbReference type="Proteomes" id="UP001492380">
    <property type="component" value="Unassembled WGS sequence"/>
</dbReference>